<dbReference type="InterPro" id="IPR029044">
    <property type="entry name" value="Nucleotide-diphossugar_trans"/>
</dbReference>
<dbReference type="GO" id="GO:0016757">
    <property type="term" value="F:glycosyltransferase activity"/>
    <property type="evidence" value="ECO:0007669"/>
    <property type="project" value="UniProtKB-KW"/>
</dbReference>
<dbReference type="SUPFAM" id="SSF53448">
    <property type="entry name" value="Nucleotide-diphospho-sugar transferases"/>
    <property type="match status" value="1"/>
</dbReference>
<comment type="similarity">
    <text evidence="1">Belongs to the glycosyltransferase 2 family.</text>
</comment>
<dbReference type="PANTHER" id="PTHR43179">
    <property type="entry name" value="RHAMNOSYLTRANSFERASE WBBL"/>
    <property type="match status" value="1"/>
</dbReference>
<evidence type="ECO:0000259" key="4">
    <source>
        <dbReference type="Pfam" id="PF00535"/>
    </source>
</evidence>
<evidence type="ECO:0000256" key="3">
    <source>
        <dbReference type="ARBA" id="ARBA00022679"/>
    </source>
</evidence>
<proteinExistence type="inferred from homology"/>
<reference evidence="6" key="1">
    <citation type="submission" date="2017-11" db="EMBL/GenBank/DDBJ databases">
        <authorList>
            <person name="Watanabe M."/>
            <person name="Kojima H."/>
        </authorList>
    </citation>
    <scope>NUCLEOTIDE SEQUENCE [LARGE SCALE GENOMIC DNA]</scope>
    <source>
        <strain evidence="6">Tokyo 01</strain>
    </source>
</reference>
<evidence type="ECO:0000256" key="1">
    <source>
        <dbReference type="ARBA" id="ARBA00006739"/>
    </source>
</evidence>
<dbReference type="AlphaFoldDB" id="A0A401FUN4"/>
<evidence type="ECO:0000313" key="6">
    <source>
        <dbReference type="Proteomes" id="UP000288096"/>
    </source>
</evidence>
<accession>A0A401FUN4</accession>
<dbReference type="Gene3D" id="3.90.550.10">
    <property type="entry name" value="Spore Coat Polysaccharide Biosynthesis Protein SpsA, Chain A"/>
    <property type="match status" value="1"/>
</dbReference>
<comment type="caution">
    <text evidence="5">The sequence shown here is derived from an EMBL/GenBank/DDBJ whole genome shotgun (WGS) entry which is preliminary data.</text>
</comment>
<feature type="domain" description="Glycosyltransferase 2-like" evidence="4">
    <location>
        <begin position="11"/>
        <end position="180"/>
    </location>
</feature>
<dbReference type="NCBIfam" id="TIGR01556">
    <property type="entry name" value="rhamnosyltran"/>
    <property type="match status" value="1"/>
</dbReference>
<keyword evidence="2" id="KW-0328">Glycosyltransferase</keyword>
<keyword evidence="6" id="KW-1185">Reference proteome</keyword>
<sequence length="309" mass="34977">MRHTDAVSVCAVIVTYRPVKKKLKSVIDAVLPQVDQLLVIDNGSGSAVDHGLPFDNGRLEFTALPENMGIAAAQNRGIWRAKVRGFSHILFLDQDSVPHRTMVSRLMRALSELEQAGEKPAAVGPVPVDARTGQALPFVTFSLFGVRKRYPRKAGGERRYLKTDFLIASGMLARVAVFEQAGMPDASFFIDNVDMEWCFRVRHKGFSLYGIGDAELSHCLGDQVFRVWLGKFFTLYCHSPLRQYYIMRNRIRLCLRYYSPPGWRIQDIFRLIFKLAFLVMFVTDRAGYIRMIGRGIRDGVRGKSGKYSS</sequence>
<dbReference type="PANTHER" id="PTHR43179:SF12">
    <property type="entry name" value="GALACTOFURANOSYLTRANSFERASE GLFT2"/>
    <property type="match status" value="1"/>
</dbReference>
<evidence type="ECO:0000313" key="5">
    <source>
        <dbReference type="EMBL" id="GBC60676.1"/>
    </source>
</evidence>
<gene>
    <name evidence="5" type="ORF">DENIS_1633</name>
</gene>
<dbReference type="CDD" id="cd02526">
    <property type="entry name" value="GT2_RfbF_like"/>
    <property type="match status" value="1"/>
</dbReference>
<organism evidence="5 6">
    <name type="scientific">Desulfonema ishimotonii</name>
    <dbReference type="NCBI Taxonomy" id="45657"/>
    <lineage>
        <taxon>Bacteria</taxon>
        <taxon>Pseudomonadati</taxon>
        <taxon>Thermodesulfobacteriota</taxon>
        <taxon>Desulfobacteria</taxon>
        <taxon>Desulfobacterales</taxon>
        <taxon>Desulfococcaceae</taxon>
        <taxon>Desulfonema</taxon>
    </lineage>
</organism>
<dbReference type="Proteomes" id="UP000288096">
    <property type="component" value="Unassembled WGS sequence"/>
</dbReference>
<dbReference type="EMBL" id="BEXT01000001">
    <property type="protein sequence ID" value="GBC60676.1"/>
    <property type="molecule type" value="Genomic_DNA"/>
</dbReference>
<dbReference type="InterPro" id="IPR001173">
    <property type="entry name" value="Glyco_trans_2-like"/>
</dbReference>
<keyword evidence="3 5" id="KW-0808">Transferase</keyword>
<evidence type="ECO:0000256" key="2">
    <source>
        <dbReference type="ARBA" id="ARBA00022676"/>
    </source>
</evidence>
<dbReference type="InterPro" id="IPR006446">
    <property type="entry name" value="RhaTrfase"/>
</dbReference>
<reference evidence="6" key="2">
    <citation type="submission" date="2019-01" db="EMBL/GenBank/DDBJ databases">
        <title>Genome sequence of Desulfonema ishimotonii strain Tokyo 01.</title>
        <authorList>
            <person name="Fukui M."/>
        </authorList>
    </citation>
    <scope>NUCLEOTIDE SEQUENCE [LARGE SCALE GENOMIC DNA]</scope>
    <source>
        <strain evidence="6">Tokyo 01</strain>
    </source>
</reference>
<protein>
    <submittedName>
        <fullName evidence="5">Glycosyltransferase family 2 protein</fullName>
    </submittedName>
</protein>
<dbReference type="Pfam" id="PF00535">
    <property type="entry name" value="Glycos_transf_2"/>
    <property type="match status" value="1"/>
</dbReference>
<name>A0A401FUN4_9BACT</name>